<dbReference type="InterPro" id="IPR036116">
    <property type="entry name" value="FN3_sf"/>
</dbReference>
<sequence length="188" mass="21474">TGLPEKPTITNTETEVDKDFIVTWSEAEANSSNCSVKYRLEWRKQPVTGSTEMAQRGNIVETHLKITGLEYDTEYEVKLFAVNEQGDSEPDVRTFKTKSGLPEKPTITNTEIEIDKDFIVNWSESEANSSNCSIKYRVEWRKQPMTASTEIFHHGNIVETRHTITGLEYDTEYEVKLFAVNEQGDSEP</sequence>
<dbReference type="SUPFAM" id="SSF49265">
    <property type="entry name" value="Fibronectin type III"/>
    <property type="match status" value="1"/>
</dbReference>
<name>A0AAU9XG90_9CNID</name>
<dbReference type="SMART" id="SM00060">
    <property type="entry name" value="FN3"/>
    <property type="match status" value="2"/>
</dbReference>
<dbReference type="PANTHER" id="PTHR24099">
    <property type="entry name" value="E3 UBIQUITIN-PROTEIN LIGASE TRIM36-RELATED"/>
    <property type="match status" value="1"/>
</dbReference>
<dbReference type="AlphaFoldDB" id="A0AAU9XG90"/>
<comment type="caution">
    <text evidence="2">The sequence shown here is derived from an EMBL/GenBank/DDBJ whole genome shotgun (WGS) entry which is preliminary data.</text>
</comment>
<feature type="non-terminal residue" evidence="2">
    <location>
        <position position="188"/>
    </location>
</feature>
<dbReference type="PROSITE" id="PS50853">
    <property type="entry name" value="FN3"/>
    <property type="match status" value="2"/>
</dbReference>
<dbReference type="InterPro" id="IPR050617">
    <property type="entry name" value="E3_ligase_FN3/SPRY"/>
</dbReference>
<proteinExistence type="predicted"/>
<gene>
    <name evidence="2" type="ORF">PMEA_00022824</name>
</gene>
<dbReference type="InterPro" id="IPR003961">
    <property type="entry name" value="FN3_dom"/>
</dbReference>
<accession>A0AAU9XG90</accession>
<dbReference type="CDD" id="cd00063">
    <property type="entry name" value="FN3"/>
    <property type="match status" value="2"/>
</dbReference>
<dbReference type="Proteomes" id="UP001159428">
    <property type="component" value="Unassembled WGS sequence"/>
</dbReference>
<reference evidence="2 3" key="1">
    <citation type="submission" date="2022-05" db="EMBL/GenBank/DDBJ databases">
        <authorList>
            <consortium name="Genoscope - CEA"/>
            <person name="William W."/>
        </authorList>
    </citation>
    <scope>NUCLEOTIDE SEQUENCE [LARGE SCALE GENOMIC DNA]</scope>
</reference>
<dbReference type="PANTHER" id="PTHR24099:SF16">
    <property type="entry name" value="E3 UBIQUITIN-PROTEIN LIGASE MIDLINE-1-LIKE ISOFORM X1"/>
    <property type="match status" value="1"/>
</dbReference>
<evidence type="ECO:0000313" key="2">
    <source>
        <dbReference type="EMBL" id="CAH3145897.1"/>
    </source>
</evidence>
<dbReference type="InterPro" id="IPR013783">
    <property type="entry name" value="Ig-like_fold"/>
</dbReference>
<evidence type="ECO:0000313" key="3">
    <source>
        <dbReference type="Proteomes" id="UP001159428"/>
    </source>
</evidence>
<feature type="domain" description="Fibronectin type-III" evidence="1">
    <location>
        <begin position="3"/>
        <end position="100"/>
    </location>
</feature>
<protein>
    <recommendedName>
        <fullName evidence="1">Fibronectin type-III domain-containing protein</fullName>
    </recommendedName>
</protein>
<organism evidence="2 3">
    <name type="scientific">Pocillopora meandrina</name>
    <dbReference type="NCBI Taxonomy" id="46732"/>
    <lineage>
        <taxon>Eukaryota</taxon>
        <taxon>Metazoa</taxon>
        <taxon>Cnidaria</taxon>
        <taxon>Anthozoa</taxon>
        <taxon>Hexacorallia</taxon>
        <taxon>Scleractinia</taxon>
        <taxon>Astrocoeniina</taxon>
        <taxon>Pocilloporidae</taxon>
        <taxon>Pocillopora</taxon>
    </lineage>
</organism>
<feature type="non-terminal residue" evidence="2">
    <location>
        <position position="1"/>
    </location>
</feature>
<dbReference type="EMBL" id="CALNXJ010000041">
    <property type="protein sequence ID" value="CAH3145897.1"/>
    <property type="molecule type" value="Genomic_DNA"/>
</dbReference>
<dbReference type="Gene3D" id="2.60.40.10">
    <property type="entry name" value="Immunoglobulins"/>
    <property type="match status" value="2"/>
</dbReference>
<dbReference type="Pfam" id="PF00041">
    <property type="entry name" value="fn3"/>
    <property type="match status" value="2"/>
</dbReference>
<feature type="domain" description="Fibronectin type-III" evidence="1">
    <location>
        <begin position="101"/>
        <end position="188"/>
    </location>
</feature>
<keyword evidence="3" id="KW-1185">Reference proteome</keyword>
<evidence type="ECO:0000259" key="1">
    <source>
        <dbReference type="PROSITE" id="PS50853"/>
    </source>
</evidence>